<sequence length="68" mass="8040">MINFQNLKMRKIDRAPIPYTCSSIDEAIQIIENVEMSNYDRILVLDLLEELREDNAKLRECINEILDN</sequence>
<proteinExistence type="predicted"/>
<accession>A0A6J5N6R7</accession>
<name>A0A6J5N6R7_9CAUD</name>
<evidence type="ECO:0000313" key="1">
    <source>
        <dbReference type="EMBL" id="CAB4153066.1"/>
    </source>
</evidence>
<protein>
    <submittedName>
        <fullName evidence="1">Uncharacterized protein</fullName>
    </submittedName>
</protein>
<organism evidence="1">
    <name type="scientific">uncultured Caudovirales phage</name>
    <dbReference type="NCBI Taxonomy" id="2100421"/>
    <lineage>
        <taxon>Viruses</taxon>
        <taxon>Duplodnaviria</taxon>
        <taxon>Heunggongvirae</taxon>
        <taxon>Uroviricota</taxon>
        <taxon>Caudoviricetes</taxon>
        <taxon>Peduoviridae</taxon>
        <taxon>Maltschvirus</taxon>
        <taxon>Maltschvirus maltsch</taxon>
    </lineage>
</organism>
<dbReference type="EMBL" id="LR796578">
    <property type="protein sequence ID" value="CAB4153066.1"/>
    <property type="molecule type" value="Genomic_DNA"/>
</dbReference>
<reference evidence="1" key="1">
    <citation type="submission" date="2020-04" db="EMBL/GenBank/DDBJ databases">
        <authorList>
            <person name="Chiriac C."/>
            <person name="Salcher M."/>
            <person name="Ghai R."/>
            <person name="Kavagutti S V."/>
        </authorList>
    </citation>
    <scope>NUCLEOTIDE SEQUENCE</scope>
</reference>
<gene>
    <name evidence="1" type="ORF">UFOVP603_40</name>
</gene>